<organism evidence="2">
    <name type="scientific">Heligmosomoides polygyrus</name>
    <name type="common">Parasitic roundworm</name>
    <dbReference type="NCBI Taxonomy" id="6339"/>
    <lineage>
        <taxon>Eukaryota</taxon>
        <taxon>Metazoa</taxon>
        <taxon>Ecdysozoa</taxon>
        <taxon>Nematoda</taxon>
        <taxon>Chromadorea</taxon>
        <taxon>Rhabditida</taxon>
        <taxon>Rhabditina</taxon>
        <taxon>Rhabditomorpha</taxon>
        <taxon>Strongyloidea</taxon>
        <taxon>Heligmosomidae</taxon>
        <taxon>Heligmosomoides</taxon>
    </lineage>
</organism>
<gene>
    <name evidence="2" type="ORF">HPBE_LOCUS5804</name>
</gene>
<dbReference type="SUPFAM" id="SSF56601">
    <property type="entry name" value="beta-lactamase/transpeptidase-like"/>
    <property type="match status" value="1"/>
</dbReference>
<name>A0A3P8B1Y6_HELPZ</name>
<dbReference type="AlphaFoldDB" id="A0A3P8B1Y6"/>
<sequence length="406" mass="45253">MSWLTYSIALCGFALLAHLVVNKFYAKLPLHFDGQVEKGYEDVQKAFKQNFLDGWESEGASLAVFVKGKKVVDVWGGYADKQANRKWKQDTISVAYSSTKAVGAICIAVLADKGHLKYNDLAGLPYLDTQITEEMALDHNLMRNVLEAEAPKYPPGRGTGYHTFTYGWLVDQIVRHADEKHRGIGQFFREEIAQPNGKKMLGIDFHIGLSSSEKHRVARVTANSFADFLSEIWHNPQSAFFALKFLTLDKNHPMVKSATNPSWMDIIHTTNVNNPEQHAMEQAAVLGIGNARSLASIFSLLVTGRLVGQETLALLNKPVINETDYVVDVPTIKGHGFFYYPMEGSEGHYIIGHTGHGCQQITFDMKNQVSFAYVTNALKASGYLGCRTYARIHTAIYDSIARNVQV</sequence>
<dbReference type="PANTHER" id="PTHR43319:SF2">
    <property type="entry name" value="BETA-LACTAMASE-RELATED DOMAIN-CONTAINING PROTEIN"/>
    <property type="match status" value="1"/>
</dbReference>
<accession>A0A3P8B1Y6</accession>
<evidence type="ECO:0000259" key="1">
    <source>
        <dbReference type="Pfam" id="PF00144"/>
    </source>
</evidence>
<evidence type="ECO:0000313" key="3">
    <source>
        <dbReference type="Proteomes" id="UP000050761"/>
    </source>
</evidence>
<reference evidence="4" key="2">
    <citation type="submission" date="2019-09" db="UniProtKB">
        <authorList>
            <consortium name="WormBaseParasite"/>
        </authorList>
    </citation>
    <scope>IDENTIFICATION</scope>
</reference>
<dbReference type="InterPro" id="IPR012338">
    <property type="entry name" value="Beta-lactam/transpept-like"/>
</dbReference>
<evidence type="ECO:0000313" key="4">
    <source>
        <dbReference type="WBParaSite" id="HPBE_0000580301-mRNA-1"/>
    </source>
</evidence>
<keyword evidence="3" id="KW-1185">Reference proteome</keyword>
<protein>
    <submittedName>
        <fullName evidence="4">Beta-lactamase domain-containing protein</fullName>
    </submittedName>
</protein>
<dbReference type="InterPro" id="IPR052907">
    <property type="entry name" value="Beta-lactamase/esterase"/>
</dbReference>
<dbReference type="PANTHER" id="PTHR43319">
    <property type="entry name" value="BETA-LACTAMASE-RELATED"/>
    <property type="match status" value="1"/>
</dbReference>
<reference evidence="2 3" key="1">
    <citation type="submission" date="2018-11" db="EMBL/GenBank/DDBJ databases">
        <authorList>
            <consortium name="Pathogen Informatics"/>
        </authorList>
    </citation>
    <scope>NUCLEOTIDE SEQUENCE [LARGE SCALE GENOMIC DNA]</scope>
</reference>
<dbReference type="InterPro" id="IPR001466">
    <property type="entry name" value="Beta-lactam-related"/>
</dbReference>
<dbReference type="OrthoDB" id="5946976at2759"/>
<dbReference type="Gene3D" id="3.40.710.10">
    <property type="entry name" value="DD-peptidase/beta-lactamase superfamily"/>
    <property type="match status" value="2"/>
</dbReference>
<evidence type="ECO:0000313" key="2">
    <source>
        <dbReference type="EMBL" id="VDO65872.1"/>
    </source>
</evidence>
<feature type="domain" description="Beta-lactamase-related" evidence="1">
    <location>
        <begin position="48"/>
        <end position="380"/>
    </location>
</feature>
<proteinExistence type="predicted"/>
<dbReference type="EMBL" id="UZAH01025544">
    <property type="protein sequence ID" value="VDO65872.1"/>
    <property type="molecule type" value="Genomic_DNA"/>
</dbReference>
<dbReference type="Pfam" id="PF00144">
    <property type="entry name" value="Beta-lactamase"/>
    <property type="match status" value="1"/>
</dbReference>
<dbReference type="Proteomes" id="UP000050761">
    <property type="component" value="Unassembled WGS sequence"/>
</dbReference>
<dbReference type="WBParaSite" id="HPBE_0000580301-mRNA-1">
    <property type="protein sequence ID" value="HPBE_0000580301-mRNA-1"/>
    <property type="gene ID" value="HPBE_0000580301"/>
</dbReference>